<dbReference type="Gene3D" id="1.10.630.10">
    <property type="entry name" value="Cytochrome P450"/>
    <property type="match status" value="1"/>
</dbReference>
<dbReference type="GO" id="GO:0005506">
    <property type="term" value="F:iron ion binding"/>
    <property type="evidence" value="ECO:0007669"/>
    <property type="project" value="InterPro"/>
</dbReference>
<protein>
    <submittedName>
        <fullName evidence="15">Putative cytochrome P450</fullName>
    </submittedName>
</protein>
<evidence type="ECO:0000256" key="3">
    <source>
        <dbReference type="ARBA" id="ARBA00004685"/>
    </source>
</evidence>
<reference evidence="15" key="1">
    <citation type="journal article" date="2020" name="Stud. Mycol.">
        <title>101 Dothideomycetes genomes: a test case for predicting lifestyles and emergence of pathogens.</title>
        <authorList>
            <person name="Haridas S."/>
            <person name="Albert R."/>
            <person name="Binder M."/>
            <person name="Bloem J."/>
            <person name="Labutti K."/>
            <person name="Salamov A."/>
            <person name="Andreopoulos B."/>
            <person name="Baker S."/>
            <person name="Barry K."/>
            <person name="Bills G."/>
            <person name="Bluhm B."/>
            <person name="Cannon C."/>
            <person name="Castanera R."/>
            <person name="Culley D."/>
            <person name="Daum C."/>
            <person name="Ezra D."/>
            <person name="Gonzalez J."/>
            <person name="Henrissat B."/>
            <person name="Kuo A."/>
            <person name="Liang C."/>
            <person name="Lipzen A."/>
            <person name="Lutzoni F."/>
            <person name="Magnuson J."/>
            <person name="Mondo S."/>
            <person name="Nolan M."/>
            <person name="Ohm R."/>
            <person name="Pangilinan J."/>
            <person name="Park H.-J."/>
            <person name="Ramirez L."/>
            <person name="Alfaro M."/>
            <person name="Sun H."/>
            <person name="Tritt A."/>
            <person name="Yoshinaga Y."/>
            <person name="Zwiers L.-H."/>
            <person name="Turgeon B."/>
            <person name="Goodwin S."/>
            <person name="Spatafora J."/>
            <person name="Crous P."/>
            <person name="Grigoriev I."/>
        </authorList>
    </citation>
    <scope>NUCLEOTIDE SEQUENCE</scope>
    <source>
        <strain evidence="15">CBS 122681</strain>
    </source>
</reference>
<dbReference type="SUPFAM" id="SSF48264">
    <property type="entry name" value="Cytochrome P450"/>
    <property type="match status" value="1"/>
</dbReference>
<sequence>MSITSVSLTQGNWKDVATNPKVIVVLLVVLLLCFFLGDSNPRYPQFPHVGAGLLSPWLRWETPARWRLNEYEEAGYKKYSKKGLPFVVNMYGVDAVVLPPKYLGVVRNYSAEKLSLALALHDAKYQNLNMSAIVGDIAVANDLEIDLVTKGINPNLERLVPLVLSEADTQFKYNLGHIPVWKTFSAFDLCETLVVKTSNRIMVGNHCQDPVYDKTLVKLMKTAFLCGVLWNFLPLGRLRRHWYWAASFRPRKDFRLLGNLLVPTVQHRISDTGKPLVQKPVDVLQFATDQPIANLEERDAYRHASRVVQLTFAGTGTIITLLYRMMYLVILYPEHLAVLREEINESLQSRGGFHQKQMLDSLHLLDSFIRESMRHYPAACFFGQRTARDGITLHDLKLPTRSRIVFPAVGINMDPENYEDASIFDPFRFAGPEHSRRSKGRVGSSVIDEKFLSWGFGNQACPGRFYAVRVIKIIFGRLIYQYDLDWNDGTTQMKRHMPKGVCIEGTFLPDIKSQIRIRSRTDLP</sequence>
<evidence type="ECO:0000256" key="8">
    <source>
        <dbReference type="ARBA" id="ARBA00022989"/>
    </source>
</evidence>
<evidence type="ECO:0000256" key="10">
    <source>
        <dbReference type="ARBA" id="ARBA00023004"/>
    </source>
</evidence>
<dbReference type="Proteomes" id="UP000799324">
    <property type="component" value="Unassembled WGS sequence"/>
</dbReference>
<evidence type="ECO:0000313" key="15">
    <source>
        <dbReference type="EMBL" id="KAF2656935.1"/>
    </source>
</evidence>
<dbReference type="OrthoDB" id="1844152at2759"/>
<keyword evidence="6 14" id="KW-0812">Transmembrane</keyword>
<dbReference type="GO" id="GO:0004497">
    <property type="term" value="F:monooxygenase activity"/>
    <property type="evidence" value="ECO:0007669"/>
    <property type="project" value="UniProtKB-KW"/>
</dbReference>
<dbReference type="PANTHER" id="PTHR46206">
    <property type="entry name" value="CYTOCHROME P450"/>
    <property type="match status" value="1"/>
</dbReference>
<keyword evidence="5 13" id="KW-0349">Heme</keyword>
<keyword evidence="11" id="KW-0503">Monooxygenase</keyword>
<dbReference type="CDD" id="cd11041">
    <property type="entry name" value="CYP503A1-like"/>
    <property type="match status" value="1"/>
</dbReference>
<evidence type="ECO:0000256" key="1">
    <source>
        <dbReference type="ARBA" id="ARBA00001971"/>
    </source>
</evidence>
<evidence type="ECO:0000256" key="13">
    <source>
        <dbReference type="PIRSR" id="PIRSR602403-1"/>
    </source>
</evidence>
<comment type="cofactor">
    <cofactor evidence="1 13">
        <name>heme</name>
        <dbReference type="ChEBI" id="CHEBI:30413"/>
    </cofactor>
</comment>
<evidence type="ECO:0000313" key="16">
    <source>
        <dbReference type="Proteomes" id="UP000799324"/>
    </source>
</evidence>
<dbReference type="InterPro" id="IPR002403">
    <property type="entry name" value="Cyt_P450_E_grp-IV"/>
</dbReference>
<evidence type="ECO:0000256" key="6">
    <source>
        <dbReference type="ARBA" id="ARBA00022692"/>
    </source>
</evidence>
<feature type="transmembrane region" description="Helical" evidence="14">
    <location>
        <begin position="20"/>
        <end position="37"/>
    </location>
</feature>
<dbReference type="InterPro" id="IPR036396">
    <property type="entry name" value="Cyt_P450_sf"/>
</dbReference>
<dbReference type="InterPro" id="IPR001128">
    <property type="entry name" value="Cyt_P450"/>
</dbReference>
<feature type="transmembrane region" description="Helical" evidence="14">
    <location>
        <begin position="307"/>
        <end position="332"/>
    </location>
</feature>
<dbReference type="PRINTS" id="PR00465">
    <property type="entry name" value="EP450IV"/>
</dbReference>
<dbReference type="PANTHER" id="PTHR46206:SF5">
    <property type="entry name" value="P450, PUTATIVE (EUROFUNG)-RELATED"/>
    <property type="match status" value="1"/>
</dbReference>
<evidence type="ECO:0000256" key="9">
    <source>
        <dbReference type="ARBA" id="ARBA00023002"/>
    </source>
</evidence>
<evidence type="ECO:0000256" key="2">
    <source>
        <dbReference type="ARBA" id="ARBA00004370"/>
    </source>
</evidence>
<gene>
    <name evidence="15" type="ORF">K491DRAFT_655794</name>
</gene>
<organism evidence="15 16">
    <name type="scientific">Lophiostoma macrostomum CBS 122681</name>
    <dbReference type="NCBI Taxonomy" id="1314788"/>
    <lineage>
        <taxon>Eukaryota</taxon>
        <taxon>Fungi</taxon>
        <taxon>Dikarya</taxon>
        <taxon>Ascomycota</taxon>
        <taxon>Pezizomycotina</taxon>
        <taxon>Dothideomycetes</taxon>
        <taxon>Pleosporomycetidae</taxon>
        <taxon>Pleosporales</taxon>
        <taxon>Lophiostomataceae</taxon>
        <taxon>Lophiostoma</taxon>
    </lineage>
</organism>
<feature type="binding site" description="axial binding residue" evidence="13">
    <location>
        <position position="461"/>
    </location>
    <ligand>
        <name>heme</name>
        <dbReference type="ChEBI" id="CHEBI:30413"/>
    </ligand>
    <ligandPart>
        <name>Fe</name>
        <dbReference type="ChEBI" id="CHEBI:18248"/>
    </ligandPart>
</feature>
<name>A0A6A6TAD5_9PLEO</name>
<evidence type="ECO:0000256" key="11">
    <source>
        <dbReference type="ARBA" id="ARBA00023033"/>
    </source>
</evidence>
<comment type="subcellular location">
    <subcellularLocation>
        <location evidence="2">Membrane</location>
    </subcellularLocation>
</comment>
<accession>A0A6A6TAD5</accession>
<keyword evidence="8 14" id="KW-1133">Transmembrane helix</keyword>
<proteinExistence type="inferred from homology"/>
<evidence type="ECO:0000256" key="12">
    <source>
        <dbReference type="ARBA" id="ARBA00023136"/>
    </source>
</evidence>
<dbReference type="GO" id="GO:0016705">
    <property type="term" value="F:oxidoreductase activity, acting on paired donors, with incorporation or reduction of molecular oxygen"/>
    <property type="evidence" value="ECO:0007669"/>
    <property type="project" value="InterPro"/>
</dbReference>
<dbReference type="EMBL" id="MU004331">
    <property type="protein sequence ID" value="KAF2656935.1"/>
    <property type="molecule type" value="Genomic_DNA"/>
</dbReference>
<dbReference type="Pfam" id="PF00067">
    <property type="entry name" value="p450"/>
    <property type="match status" value="1"/>
</dbReference>
<comment type="pathway">
    <text evidence="3">Mycotoxin biosynthesis.</text>
</comment>
<evidence type="ECO:0000256" key="4">
    <source>
        <dbReference type="ARBA" id="ARBA00010617"/>
    </source>
</evidence>
<evidence type="ECO:0000256" key="5">
    <source>
        <dbReference type="ARBA" id="ARBA00022617"/>
    </source>
</evidence>
<evidence type="ECO:0000256" key="7">
    <source>
        <dbReference type="ARBA" id="ARBA00022723"/>
    </source>
</evidence>
<dbReference type="GO" id="GO:0016020">
    <property type="term" value="C:membrane"/>
    <property type="evidence" value="ECO:0007669"/>
    <property type="project" value="UniProtKB-SubCell"/>
</dbReference>
<keyword evidence="10 13" id="KW-0408">Iron</keyword>
<evidence type="ECO:0000256" key="14">
    <source>
        <dbReference type="SAM" id="Phobius"/>
    </source>
</evidence>
<dbReference type="GO" id="GO:0020037">
    <property type="term" value="F:heme binding"/>
    <property type="evidence" value="ECO:0007669"/>
    <property type="project" value="InterPro"/>
</dbReference>
<keyword evidence="7 13" id="KW-0479">Metal-binding</keyword>
<dbReference type="AlphaFoldDB" id="A0A6A6TAD5"/>
<keyword evidence="9" id="KW-0560">Oxidoreductase</keyword>
<keyword evidence="12 14" id="KW-0472">Membrane</keyword>
<keyword evidence="16" id="KW-1185">Reference proteome</keyword>
<comment type="similarity">
    <text evidence="4">Belongs to the cytochrome P450 family.</text>
</comment>